<feature type="transmembrane region" description="Helical" evidence="1">
    <location>
        <begin position="119"/>
        <end position="140"/>
    </location>
</feature>
<name>A0A4Y2K9G2_ARAVE</name>
<evidence type="ECO:0000313" key="2">
    <source>
        <dbReference type="EMBL" id="GBM98196.1"/>
    </source>
</evidence>
<evidence type="ECO:0000313" key="3">
    <source>
        <dbReference type="Proteomes" id="UP000499080"/>
    </source>
</evidence>
<comment type="caution">
    <text evidence="2">The sequence shown here is derived from an EMBL/GenBank/DDBJ whole genome shotgun (WGS) entry which is preliminary data.</text>
</comment>
<evidence type="ECO:0000256" key="1">
    <source>
        <dbReference type="SAM" id="Phobius"/>
    </source>
</evidence>
<dbReference type="Proteomes" id="UP000499080">
    <property type="component" value="Unassembled WGS sequence"/>
</dbReference>
<dbReference type="EMBL" id="BGPR01004300">
    <property type="protein sequence ID" value="GBM98196.1"/>
    <property type="molecule type" value="Genomic_DNA"/>
</dbReference>
<accession>A0A4Y2K9G2</accession>
<gene>
    <name evidence="2" type="ORF">AVEN_242450_1</name>
</gene>
<organism evidence="2 3">
    <name type="scientific">Araneus ventricosus</name>
    <name type="common">Orbweaver spider</name>
    <name type="synonym">Epeira ventricosa</name>
    <dbReference type="NCBI Taxonomy" id="182803"/>
    <lineage>
        <taxon>Eukaryota</taxon>
        <taxon>Metazoa</taxon>
        <taxon>Ecdysozoa</taxon>
        <taxon>Arthropoda</taxon>
        <taxon>Chelicerata</taxon>
        <taxon>Arachnida</taxon>
        <taxon>Araneae</taxon>
        <taxon>Araneomorphae</taxon>
        <taxon>Entelegynae</taxon>
        <taxon>Araneoidea</taxon>
        <taxon>Araneidae</taxon>
        <taxon>Araneus</taxon>
    </lineage>
</organism>
<proteinExistence type="predicted"/>
<keyword evidence="1" id="KW-1133">Transmembrane helix</keyword>
<keyword evidence="1" id="KW-0812">Transmembrane</keyword>
<dbReference type="AlphaFoldDB" id="A0A4Y2K9G2"/>
<keyword evidence="3" id="KW-1185">Reference proteome</keyword>
<sequence>MPNWYPEATPVVFSLAIAGGVAATVGNIEASIAELVLTKKRLDEANERSQTAGTVRVFEFFDELNFAADDLFSTSTSSRILADLIDFLNKVPTILDLAEPLQGELYLCLRLTLPNLTKFLVIGNSLASVILSIFFAPFLVRRQGCAILNHHLALGLVGVVNDSVEIIRFVTAATLKCLKVGELIFRALTRKIVIGAIAGVGITLDIKSIFTSFVEGRIRDKILMLSEVAYKLKAQLLSYRNVNDELQKCVSQV</sequence>
<keyword evidence="1" id="KW-0472">Membrane</keyword>
<feature type="transmembrane region" description="Helical" evidence="1">
    <location>
        <begin position="12"/>
        <end position="32"/>
    </location>
</feature>
<reference evidence="2 3" key="1">
    <citation type="journal article" date="2019" name="Sci. Rep.">
        <title>Orb-weaving spider Araneus ventricosus genome elucidates the spidroin gene catalogue.</title>
        <authorList>
            <person name="Kono N."/>
            <person name="Nakamura H."/>
            <person name="Ohtoshi R."/>
            <person name="Moran D.A.P."/>
            <person name="Shinohara A."/>
            <person name="Yoshida Y."/>
            <person name="Fujiwara M."/>
            <person name="Mori M."/>
            <person name="Tomita M."/>
            <person name="Arakawa K."/>
        </authorList>
    </citation>
    <scope>NUCLEOTIDE SEQUENCE [LARGE SCALE GENOMIC DNA]</scope>
</reference>
<protein>
    <submittedName>
        <fullName evidence="2">Uncharacterized protein</fullName>
    </submittedName>
</protein>